<reference evidence="2 3" key="1">
    <citation type="submission" date="2015-09" db="EMBL/GenBank/DDBJ databases">
        <title>Host preference determinants of Valsa canker pathogens revealed by comparative genomics.</title>
        <authorList>
            <person name="Yin Z."/>
            <person name="Huang L."/>
        </authorList>
    </citation>
    <scope>NUCLEOTIDE SEQUENCE [LARGE SCALE GENOMIC DNA]</scope>
    <source>
        <strain evidence="2 3">SXYLt</strain>
    </source>
</reference>
<dbReference type="InParanoid" id="A0A423XPK1"/>
<accession>A0A423XPK1</accession>
<dbReference type="AlphaFoldDB" id="A0A423XPK1"/>
<evidence type="ECO:0000313" key="3">
    <source>
        <dbReference type="Proteomes" id="UP000285146"/>
    </source>
</evidence>
<sequence length="200" mass="22718">MASPSPRGDMGSRSNSIRADNKPDPNTAQHPPPLQQSSLQDLRRMVALSLMHQVEQCRLALKYAVIGWTGTLPQDKVPAALANAPSITHLNSRMDALERALTPFLPRDPDRQELDADNARRISYMRRRLLEITPGARSTRVIVPVLDEIEGDARGARLLPPEDQRGWAWSWGYDDWFRWDDGERKWVSAAERAIRVDYLL</sequence>
<dbReference type="EMBL" id="LKEB01000001">
    <property type="protein sequence ID" value="ROW18444.1"/>
    <property type="molecule type" value="Genomic_DNA"/>
</dbReference>
<name>A0A423XPK1_9PEZI</name>
<evidence type="ECO:0000313" key="2">
    <source>
        <dbReference type="EMBL" id="ROW18444.1"/>
    </source>
</evidence>
<gene>
    <name evidence="2" type="ORF">VPNG_00446</name>
</gene>
<dbReference type="OrthoDB" id="5223695at2759"/>
<organism evidence="2 3">
    <name type="scientific">Cytospora leucostoma</name>
    <dbReference type="NCBI Taxonomy" id="1230097"/>
    <lineage>
        <taxon>Eukaryota</taxon>
        <taxon>Fungi</taxon>
        <taxon>Dikarya</taxon>
        <taxon>Ascomycota</taxon>
        <taxon>Pezizomycotina</taxon>
        <taxon>Sordariomycetes</taxon>
        <taxon>Sordariomycetidae</taxon>
        <taxon>Diaporthales</taxon>
        <taxon>Cytosporaceae</taxon>
        <taxon>Cytospora</taxon>
    </lineage>
</organism>
<feature type="compositionally biased region" description="Polar residues" evidence="1">
    <location>
        <begin position="12"/>
        <end position="29"/>
    </location>
</feature>
<comment type="caution">
    <text evidence="2">The sequence shown here is derived from an EMBL/GenBank/DDBJ whole genome shotgun (WGS) entry which is preliminary data.</text>
</comment>
<dbReference type="Proteomes" id="UP000285146">
    <property type="component" value="Unassembled WGS sequence"/>
</dbReference>
<protein>
    <submittedName>
        <fullName evidence="2">Uncharacterized protein</fullName>
    </submittedName>
</protein>
<proteinExistence type="predicted"/>
<keyword evidence="3" id="KW-1185">Reference proteome</keyword>
<feature type="region of interest" description="Disordered" evidence="1">
    <location>
        <begin position="1"/>
        <end position="35"/>
    </location>
</feature>
<evidence type="ECO:0000256" key="1">
    <source>
        <dbReference type="SAM" id="MobiDB-lite"/>
    </source>
</evidence>